<organism evidence="1 2">
    <name type="scientific">Roseiconus lacunae</name>
    <dbReference type="NCBI Taxonomy" id="2605694"/>
    <lineage>
        <taxon>Bacteria</taxon>
        <taxon>Pseudomonadati</taxon>
        <taxon>Planctomycetota</taxon>
        <taxon>Planctomycetia</taxon>
        <taxon>Pirellulales</taxon>
        <taxon>Pirellulaceae</taxon>
        <taxon>Roseiconus</taxon>
    </lineage>
</organism>
<dbReference type="Proteomes" id="UP001239462">
    <property type="component" value="Unassembled WGS sequence"/>
</dbReference>
<dbReference type="InterPro" id="IPR015996">
    <property type="entry name" value="UCP028451"/>
</dbReference>
<dbReference type="NCBIfam" id="TIGR02453">
    <property type="entry name" value="TIGR02453 family protein"/>
    <property type="match status" value="1"/>
</dbReference>
<dbReference type="Pfam" id="PF09365">
    <property type="entry name" value="DUF2461"/>
    <property type="match status" value="1"/>
</dbReference>
<gene>
    <name evidence="1" type="ORF">QTN89_08095</name>
</gene>
<dbReference type="RefSeq" id="WP_230775725.1">
    <property type="nucleotide sequence ID" value="NZ_JAJMQV010000078.1"/>
</dbReference>
<proteinExistence type="predicted"/>
<dbReference type="PANTHER" id="PTHR36452">
    <property type="entry name" value="CHROMOSOME 12, WHOLE GENOME SHOTGUN SEQUENCE"/>
    <property type="match status" value="1"/>
</dbReference>
<name>A0ABT7PFW1_9BACT</name>
<evidence type="ECO:0000313" key="1">
    <source>
        <dbReference type="EMBL" id="MDM4015384.1"/>
    </source>
</evidence>
<accession>A0ABT7PFW1</accession>
<evidence type="ECO:0000313" key="2">
    <source>
        <dbReference type="Proteomes" id="UP001239462"/>
    </source>
</evidence>
<keyword evidence="2" id="KW-1185">Reference proteome</keyword>
<sequence>MSGPILDKKLFKFLRDLRDHNDRDWFAENKNRYETDVRGPAVELVSRLQKPLDKVAPMLHVVPKAHNGSVMRIYRDTRFSKDKLPYKTNVGISFRHQAGKDIHAPGIYLHFDPDECFIGAGSWRPDGPTLAAIRALIDTDPKAWKRTRNQKSFAQHYELVGESLKTAPRDYPKDHPLIEDLRRKDFIAIAPFTTSEVTSASFPDLVVERVKQARPLMRFLCDAIDVPY</sequence>
<dbReference type="PANTHER" id="PTHR36452:SF1">
    <property type="entry name" value="DUF2461 DOMAIN-CONTAINING PROTEIN"/>
    <property type="match status" value="1"/>
</dbReference>
<dbReference type="PIRSF" id="PIRSF028451">
    <property type="entry name" value="UCP028451"/>
    <property type="match status" value="1"/>
</dbReference>
<dbReference type="EMBL" id="JASZZN010000005">
    <property type="protein sequence ID" value="MDM4015384.1"/>
    <property type="molecule type" value="Genomic_DNA"/>
</dbReference>
<protein>
    <submittedName>
        <fullName evidence="1">DUF2461 domain-containing protein</fullName>
    </submittedName>
</protein>
<dbReference type="InterPro" id="IPR012808">
    <property type="entry name" value="CHP02453"/>
</dbReference>
<reference evidence="1 2" key="1">
    <citation type="submission" date="2023-06" db="EMBL/GenBank/DDBJ databases">
        <title>Roseiconus lacunae JC819 isolated from Gulf of Mannar region, Tamil Nadu.</title>
        <authorList>
            <person name="Pk S."/>
            <person name="Ch S."/>
            <person name="Ch V.R."/>
        </authorList>
    </citation>
    <scope>NUCLEOTIDE SEQUENCE [LARGE SCALE GENOMIC DNA]</scope>
    <source>
        <strain evidence="1 2">JC819</strain>
    </source>
</reference>
<comment type="caution">
    <text evidence="1">The sequence shown here is derived from an EMBL/GenBank/DDBJ whole genome shotgun (WGS) entry which is preliminary data.</text>
</comment>